<keyword evidence="5" id="KW-0407">Ion channel</keyword>
<dbReference type="GO" id="GO:0005267">
    <property type="term" value="F:potassium channel activity"/>
    <property type="evidence" value="ECO:0007669"/>
    <property type="project" value="UniProtKB-KW"/>
</dbReference>
<keyword evidence="1" id="KW-0633">Potassium transport</keyword>
<keyword evidence="3" id="KW-0406">Ion transport</keyword>
<dbReference type="InterPro" id="IPR014710">
    <property type="entry name" value="RmlC-like_jellyroll"/>
</dbReference>
<evidence type="ECO:0000256" key="1">
    <source>
        <dbReference type="ARBA" id="ARBA00022538"/>
    </source>
</evidence>
<protein>
    <submittedName>
        <fullName evidence="7">RAC-alpha serine/threonine-protein kinase</fullName>
    </submittedName>
</protein>
<dbReference type="CDD" id="cd00038">
    <property type="entry name" value="CAP_ED"/>
    <property type="match status" value="1"/>
</dbReference>
<feature type="domain" description="Cyclic nucleotide-binding" evidence="6">
    <location>
        <begin position="106"/>
        <end position="188"/>
    </location>
</feature>
<evidence type="ECO:0000256" key="4">
    <source>
        <dbReference type="ARBA" id="ARBA00022958"/>
    </source>
</evidence>
<organism evidence="7 8">
    <name type="scientific">Salvia divinorum</name>
    <name type="common">Maria pastora</name>
    <name type="synonym">Diviner's sage</name>
    <dbReference type="NCBI Taxonomy" id="28513"/>
    <lineage>
        <taxon>Eukaryota</taxon>
        <taxon>Viridiplantae</taxon>
        <taxon>Streptophyta</taxon>
        <taxon>Embryophyta</taxon>
        <taxon>Tracheophyta</taxon>
        <taxon>Spermatophyta</taxon>
        <taxon>Magnoliopsida</taxon>
        <taxon>eudicotyledons</taxon>
        <taxon>Gunneridae</taxon>
        <taxon>Pentapetalae</taxon>
        <taxon>asterids</taxon>
        <taxon>lamiids</taxon>
        <taxon>Lamiales</taxon>
        <taxon>Lamiaceae</taxon>
        <taxon>Nepetoideae</taxon>
        <taxon>Mentheae</taxon>
        <taxon>Salviinae</taxon>
        <taxon>Salvia</taxon>
        <taxon>Salvia subgen. Calosphace</taxon>
    </lineage>
</organism>
<keyword evidence="8" id="KW-1185">Reference proteome</keyword>
<keyword evidence="3" id="KW-0813">Transport</keyword>
<dbReference type="GO" id="GO:0034702">
    <property type="term" value="C:monoatomic ion channel complex"/>
    <property type="evidence" value="ECO:0007669"/>
    <property type="project" value="UniProtKB-KW"/>
</dbReference>
<name>A0ABD1GUC7_SALDI</name>
<evidence type="ECO:0000313" key="8">
    <source>
        <dbReference type="Proteomes" id="UP001567538"/>
    </source>
</evidence>
<dbReference type="AlphaFoldDB" id="A0ABD1GUC7"/>
<gene>
    <name evidence="7" type="primary">AKT1</name>
    <name evidence="7" type="ORF">AAHA92_16073</name>
</gene>
<keyword evidence="2" id="KW-0631">Potassium channel</keyword>
<keyword evidence="7" id="KW-0808">Transferase</keyword>
<dbReference type="InterPro" id="IPR018490">
    <property type="entry name" value="cNMP-bd_dom_sf"/>
</dbReference>
<dbReference type="Gene3D" id="2.60.120.10">
    <property type="entry name" value="Jelly Rolls"/>
    <property type="match status" value="1"/>
</dbReference>
<dbReference type="InterPro" id="IPR000595">
    <property type="entry name" value="cNMP-bd_dom"/>
</dbReference>
<dbReference type="PROSITE" id="PS50042">
    <property type="entry name" value="CNMP_BINDING_3"/>
    <property type="match status" value="1"/>
</dbReference>
<evidence type="ECO:0000259" key="6">
    <source>
        <dbReference type="PROSITE" id="PS50042"/>
    </source>
</evidence>
<evidence type="ECO:0000313" key="7">
    <source>
        <dbReference type="EMBL" id="KAL1547755.1"/>
    </source>
</evidence>
<dbReference type="GO" id="GO:0016301">
    <property type="term" value="F:kinase activity"/>
    <property type="evidence" value="ECO:0007669"/>
    <property type="project" value="UniProtKB-KW"/>
</dbReference>
<proteinExistence type="predicted"/>
<evidence type="ECO:0000256" key="2">
    <source>
        <dbReference type="ARBA" id="ARBA00022826"/>
    </source>
</evidence>
<dbReference type="InterPro" id="IPR045319">
    <property type="entry name" value="KAT/AKT"/>
</dbReference>
<reference evidence="7 8" key="1">
    <citation type="submission" date="2024-06" db="EMBL/GenBank/DDBJ databases">
        <title>A chromosome level genome sequence of Diviner's sage (Salvia divinorum).</title>
        <authorList>
            <person name="Ford S.A."/>
            <person name="Ro D.-K."/>
            <person name="Ness R.W."/>
            <person name="Phillips M.A."/>
        </authorList>
    </citation>
    <scope>NUCLEOTIDE SEQUENCE [LARGE SCALE GENOMIC DNA]</scope>
    <source>
        <strain evidence="7">SAF-2024a</strain>
        <tissue evidence="7">Leaf</tissue>
    </source>
</reference>
<dbReference type="Proteomes" id="UP001567538">
    <property type="component" value="Unassembled WGS sequence"/>
</dbReference>
<dbReference type="SUPFAM" id="SSF51206">
    <property type="entry name" value="cAMP-binding domain-like"/>
    <property type="match status" value="1"/>
</dbReference>
<evidence type="ECO:0000256" key="5">
    <source>
        <dbReference type="ARBA" id="ARBA00023303"/>
    </source>
</evidence>
<keyword evidence="3" id="KW-0851">Voltage-gated channel</keyword>
<dbReference type="EMBL" id="JBEAFC010000007">
    <property type="protein sequence ID" value="KAL1547755.1"/>
    <property type="molecule type" value="Genomic_DNA"/>
</dbReference>
<keyword evidence="4" id="KW-0630">Potassium</keyword>
<keyword evidence="7" id="KW-0418">Kinase</keyword>
<comment type="caution">
    <text evidence="7">The sequence shown here is derived from an EMBL/GenBank/DDBJ whole genome shotgun (WGS) entry which is preliminary data.</text>
</comment>
<accession>A0ABD1GUC7</accession>
<dbReference type="PANTHER" id="PTHR45743:SF2">
    <property type="entry name" value="POTASSIUM CHANNEL AKT1"/>
    <property type="match status" value="1"/>
</dbReference>
<sequence>MEWHRRRASPVDIEQPQVAHRWENDIRLNTEVCQVCISWYLCKRNGSSWNQLPSYLDEQMISHTTLNFKTNLEGLQQQVILDSLPNAIRTSISHHLFHSVIDKVYVFHGVSDELLFHLVREMRAEYFSPNKDVIFQYGEPTYFYIIVSRAVELLIMKNEAQVTSCGEARKGESFGEIGVVCFKPQLFTFPFSVVVAPWSRSQSPAWSREMLP</sequence>
<dbReference type="PANTHER" id="PTHR45743">
    <property type="entry name" value="POTASSIUM CHANNEL AKT1"/>
    <property type="match status" value="1"/>
</dbReference>
<evidence type="ECO:0000256" key="3">
    <source>
        <dbReference type="ARBA" id="ARBA00022882"/>
    </source>
</evidence>